<evidence type="ECO:0000313" key="1">
    <source>
        <dbReference type="EMBL" id="RKS42774.1"/>
    </source>
</evidence>
<dbReference type="AlphaFoldDB" id="A0A495NWI5"/>
<evidence type="ECO:0000313" key="2">
    <source>
        <dbReference type="Proteomes" id="UP000276282"/>
    </source>
</evidence>
<dbReference type="Proteomes" id="UP000276282">
    <property type="component" value="Unassembled WGS sequence"/>
</dbReference>
<comment type="caution">
    <text evidence="1">The sequence shown here is derived from an EMBL/GenBank/DDBJ whole genome shotgun (WGS) entry which is preliminary data.</text>
</comment>
<dbReference type="EMBL" id="RBLG01000006">
    <property type="protein sequence ID" value="RKS42774.1"/>
    <property type="molecule type" value="Genomic_DNA"/>
</dbReference>
<proteinExistence type="predicted"/>
<sequence length="175" mass="19526">MNKIKSNIVIVILIYLNSNFTLAQESKLTLNSTSIGIGLIGSSSETSDGGLSISLDLSTKLNENIFSFYLNGGSELNLFDAEENYTEINLTYGRQIELNNWIKLEGHLGVGYFNYSVKNGSTNFTTNKESTIGFPFRVKLIFYTGKHFGIGINPNMNLNSLVNTYSGNIIFQYRF</sequence>
<name>A0A495NWI5_9FLAO</name>
<keyword evidence="2" id="KW-1185">Reference proteome</keyword>
<gene>
    <name evidence="1" type="ORF">BC962_3061</name>
</gene>
<organism evidence="1 2">
    <name type="scientific">Gillisia mitskevichiae</name>
    <dbReference type="NCBI Taxonomy" id="270921"/>
    <lineage>
        <taxon>Bacteria</taxon>
        <taxon>Pseudomonadati</taxon>
        <taxon>Bacteroidota</taxon>
        <taxon>Flavobacteriia</taxon>
        <taxon>Flavobacteriales</taxon>
        <taxon>Flavobacteriaceae</taxon>
        <taxon>Gillisia</taxon>
    </lineage>
</organism>
<protein>
    <recommendedName>
        <fullName evidence="3">Outer membrane protein with beta-barrel domain</fullName>
    </recommendedName>
</protein>
<dbReference type="RefSeq" id="WP_121346848.1">
    <property type="nucleotide sequence ID" value="NZ_RBLG01000006.1"/>
</dbReference>
<evidence type="ECO:0008006" key="3">
    <source>
        <dbReference type="Google" id="ProtNLM"/>
    </source>
</evidence>
<dbReference type="OrthoDB" id="1442677at2"/>
<accession>A0A495NWI5</accession>
<reference evidence="1 2" key="1">
    <citation type="submission" date="2018-10" db="EMBL/GenBank/DDBJ databases">
        <title>Genomic Encyclopedia of Archaeal and Bacterial Type Strains, Phase II (KMG-II): from individual species to whole genera.</title>
        <authorList>
            <person name="Goeker M."/>
        </authorList>
    </citation>
    <scope>NUCLEOTIDE SEQUENCE [LARGE SCALE GENOMIC DNA]</scope>
    <source>
        <strain evidence="1 2">DSM 19839</strain>
    </source>
</reference>